<dbReference type="GO" id="GO:0004674">
    <property type="term" value="F:protein serine/threonine kinase activity"/>
    <property type="evidence" value="ECO:0007669"/>
    <property type="project" value="TreeGrafter"/>
</dbReference>
<dbReference type="SMART" id="SM00220">
    <property type="entry name" value="S_TKc"/>
    <property type="match status" value="1"/>
</dbReference>
<dbReference type="Pfam" id="PF07714">
    <property type="entry name" value="PK_Tyr_Ser-Thr"/>
    <property type="match status" value="1"/>
</dbReference>
<dbReference type="Gene3D" id="1.10.510.10">
    <property type="entry name" value="Transferase(Phosphotransferase) domain 1"/>
    <property type="match status" value="2"/>
</dbReference>
<organism evidence="4 5">
    <name type="scientific">Chlamydomonas eustigma</name>
    <dbReference type="NCBI Taxonomy" id="1157962"/>
    <lineage>
        <taxon>Eukaryota</taxon>
        <taxon>Viridiplantae</taxon>
        <taxon>Chlorophyta</taxon>
        <taxon>core chlorophytes</taxon>
        <taxon>Chlorophyceae</taxon>
        <taxon>CS clade</taxon>
        <taxon>Chlamydomonadales</taxon>
        <taxon>Chlamydomonadaceae</taxon>
        <taxon>Chlamydomonas</taxon>
    </lineage>
</organism>
<dbReference type="Gene3D" id="3.30.200.20">
    <property type="entry name" value="Phosphorylase Kinase, domain 1"/>
    <property type="match status" value="1"/>
</dbReference>
<dbReference type="SUPFAM" id="SSF56112">
    <property type="entry name" value="Protein kinase-like (PK-like)"/>
    <property type="match status" value="1"/>
</dbReference>
<dbReference type="PANTHER" id="PTHR44329:SF289">
    <property type="entry name" value="SERINE_THREONINE-PROTEIN KINASE VIK"/>
    <property type="match status" value="1"/>
</dbReference>
<dbReference type="InterPro" id="IPR051681">
    <property type="entry name" value="Ser/Thr_Kinases-Pseudokinases"/>
</dbReference>
<evidence type="ECO:0000256" key="2">
    <source>
        <dbReference type="SAM" id="MobiDB-lite"/>
    </source>
</evidence>
<feature type="coiled-coil region" evidence="1">
    <location>
        <begin position="1108"/>
        <end position="1159"/>
    </location>
</feature>
<protein>
    <recommendedName>
        <fullName evidence="3">Protein kinase domain-containing protein</fullName>
    </recommendedName>
</protein>
<evidence type="ECO:0000259" key="3">
    <source>
        <dbReference type="PROSITE" id="PS50011"/>
    </source>
</evidence>
<feature type="region of interest" description="Disordered" evidence="2">
    <location>
        <begin position="1488"/>
        <end position="1510"/>
    </location>
</feature>
<dbReference type="InterPro" id="IPR011009">
    <property type="entry name" value="Kinase-like_dom_sf"/>
</dbReference>
<feature type="region of interest" description="Disordered" evidence="2">
    <location>
        <begin position="762"/>
        <end position="828"/>
    </location>
</feature>
<dbReference type="Pfam" id="PF00069">
    <property type="entry name" value="Pkinase"/>
    <property type="match status" value="1"/>
</dbReference>
<comment type="caution">
    <text evidence="4">The sequence shown here is derived from an EMBL/GenBank/DDBJ whole genome shotgun (WGS) entry which is preliminary data.</text>
</comment>
<dbReference type="PROSITE" id="PS50011">
    <property type="entry name" value="PROTEIN_KINASE_DOM"/>
    <property type="match status" value="1"/>
</dbReference>
<evidence type="ECO:0000313" key="5">
    <source>
        <dbReference type="Proteomes" id="UP000232323"/>
    </source>
</evidence>
<dbReference type="InterPro" id="IPR001245">
    <property type="entry name" value="Ser-Thr/Tyr_kinase_cat_dom"/>
</dbReference>
<dbReference type="InterPro" id="IPR000719">
    <property type="entry name" value="Prot_kinase_dom"/>
</dbReference>
<feature type="domain" description="Protein kinase" evidence="3">
    <location>
        <begin position="24"/>
        <end position="500"/>
    </location>
</feature>
<evidence type="ECO:0000256" key="1">
    <source>
        <dbReference type="SAM" id="Coils"/>
    </source>
</evidence>
<keyword evidence="5" id="KW-1185">Reference proteome</keyword>
<dbReference type="STRING" id="1157962.A0A250WU57"/>
<gene>
    <name evidence="4" type="ORF">CEUSTIGMA_g1807.t1</name>
</gene>
<dbReference type="PANTHER" id="PTHR44329">
    <property type="entry name" value="SERINE/THREONINE-PROTEIN KINASE TNNI3K-RELATED"/>
    <property type="match status" value="1"/>
</dbReference>
<accession>A0A250WU57</accession>
<feature type="compositionally biased region" description="Basic and acidic residues" evidence="2">
    <location>
        <begin position="1500"/>
        <end position="1510"/>
    </location>
</feature>
<keyword evidence="1" id="KW-0175">Coiled coil</keyword>
<name>A0A250WU57_9CHLO</name>
<feature type="compositionally biased region" description="Polar residues" evidence="2">
    <location>
        <begin position="1488"/>
        <end position="1499"/>
    </location>
</feature>
<reference evidence="4 5" key="1">
    <citation type="submission" date="2017-08" db="EMBL/GenBank/DDBJ databases">
        <title>Acidophilic green algal genome provides insights into adaptation to an acidic environment.</title>
        <authorList>
            <person name="Hirooka S."/>
            <person name="Hirose Y."/>
            <person name="Kanesaki Y."/>
            <person name="Higuchi S."/>
            <person name="Fujiwara T."/>
            <person name="Onuma R."/>
            <person name="Era A."/>
            <person name="Ohbayashi R."/>
            <person name="Uzuka A."/>
            <person name="Nozaki H."/>
            <person name="Yoshikawa H."/>
            <person name="Miyagishima S.Y."/>
        </authorList>
    </citation>
    <scope>NUCLEOTIDE SEQUENCE [LARGE SCALE GENOMIC DNA]</scope>
    <source>
        <strain evidence="4 5">NIES-2499</strain>
    </source>
</reference>
<dbReference type="OrthoDB" id="2413561at2759"/>
<dbReference type="GO" id="GO:0005524">
    <property type="term" value="F:ATP binding"/>
    <property type="evidence" value="ECO:0007669"/>
    <property type="project" value="InterPro"/>
</dbReference>
<feature type="compositionally biased region" description="Low complexity" evidence="2">
    <location>
        <begin position="1326"/>
        <end position="1362"/>
    </location>
</feature>
<evidence type="ECO:0000313" key="4">
    <source>
        <dbReference type="EMBL" id="GAX74358.1"/>
    </source>
</evidence>
<proteinExistence type="predicted"/>
<feature type="region of interest" description="Disordered" evidence="2">
    <location>
        <begin position="1316"/>
        <end position="1367"/>
    </location>
</feature>
<dbReference type="PROSITE" id="PS00108">
    <property type="entry name" value="PROTEIN_KINASE_ST"/>
    <property type="match status" value="1"/>
</dbReference>
<dbReference type="InterPro" id="IPR008271">
    <property type="entry name" value="Ser/Thr_kinase_AS"/>
</dbReference>
<dbReference type="EMBL" id="BEGY01000007">
    <property type="protein sequence ID" value="GAX74358.1"/>
    <property type="molecule type" value="Genomic_DNA"/>
</dbReference>
<dbReference type="Proteomes" id="UP000232323">
    <property type="component" value="Unassembled WGS sequence"/>
</dbReference>
<sequence>MDDWSERILSSTWRWRDTIESFRLTDIKYISSGTFAVVYRATLLSKDGGRGDTVALKVLKPYKAKQTLARRSFLQEMAVHSLLKHEHIVEFKGTTSLPLTTLLPVTTDRDLLLGQQALVNQQPHPFPAPLPAVQSPNDSTVVLQCCGACCCLAAPSSSTAARAAGKNVLAEGTVHGHMTDNMMTETAPITPQPSSTCYCNHYKCGTAPRACQGMCSHNNGYGVMNQSPYHHQCWVIVMEFMSEGNLYDRLTAPQPAYKGEEALTWLTQLASALNYMHSRMPLLIHRDVKPENVLLGRCDADRVHRVVNHTGYQEEELTGLHSNQRAKQPNSNSTTVAKLCDFGLISVIGAGGLKLQPPDVLVLPDHLQPPPQHPAGVVPPVDKQRRLLPGGASSIVGSGKKLQRSCSSEPGHLHLSRLQASGRPAVLPAVSTFNLGSRHVVHLEGTTGVHPEGTTGAEEQVMAVGRSCADVSSFEVSGRDGRYDVIERISSHQDCSIESISSHQDCSIERISSHQDCSIYVDVREGTTQSAAFTGHKSAQVLSSGISSVKNFSTACSSSATSTISSSLQPPSHATSVPSHSISSSFSRHAAASSQKLPSVAVSCPNEKLHLQLLKQQQAVLHDVNVVELSSFSAPAVAAAPCTSSDTAATLQPSLSPVVADTSSTSHLAAVSSTLLPHGGKPTLDVVVSEAELGRDELHDALTEPRMVLDATDGSVDDNMVSALATTYGGIFMPAETEGRDDVNKDGPAAAPAEVMSPAIASPASPATRSLVEAPASPASPPTRSLVEAPDSSPASTATRSLVEAPASPASPPTRSLVEAPASPASPATIRSLVKTPASPANSSPMENSVLMGRIYQGNEEEVFSVRSPFESCCCTNPPPGTSGELGVLIPSCEEETTTMGSRALPLRRATSKLSTGDKVGIQASNAAMSSKLRRGVPASDDVPDIYSQAFRLTGRVGSVMYMSPEVARGLLYNEKVDVFSFAMMAYELLTRKLLTSEMSQVDHAHAAEYLYKVAWLDWRPELVATIPSPLKLLLAMCWHKVLLTASCTAAMYWHKDPRARLSFETIFQRLKTMSTTHGSSNNNNNGSVLVELRQQDMSAAAARLLVLEHEYSRVAEEMEKKRRLQAEAASRQQKIQALKMLEEMQLALQRRLAAREQEEGFQRQVQAQNQEWLSAMSRESVNSVALRAEDQWRQASHHAAGIPGPASKVGHHVMSAAAAAAGSSAGAVAAGSTGAMISGSKSGAYLRPLGFVSGATMSAGCSPLGANAIRVSGRYPLAVLHPSPSSRMMNGAAMSSTATAAAAATSYHGKSCGTIGSNALHHSPSKQPQTPSSTSSSSRTPTKSKVSATATSHSSHSSHSSYLSNGASVTSNASASLIHHGDHQTLLLFYPAKLSVDGSVDTMLDWSPSYHRKTVSDANTHEGAVRSSDTISGAAMRTWSNTGKQQLLADANLLSPHLLLDRAHQAAGSSVQNLHLNSHRHVLARAHTTSLSGNNSSRSDNKEAASRDT</sequence>